<gene>
    <name evidence="1" type="ORF">L2E82_40998</name>
</gene>
<proteinExistence type="predicted"/>
<comment type="caution">
    <text evidence="1">The sequence shown here is derived from an EMBL/GenBank/DDBJ whole genome shotgun (WGS) entry which is preliminary data.</text>
</comment>
<evidence type="ECO:0000313" key="1">
    <source>
        <dbReference type="EMBL" id="KAI3711133.1"/>
    </source>
</evidence>
<dbReference type="EMBL" id="CM042015">
    <property type="protein sequence ID" value="KAI3711133.1"/>
    <property type="molecule type" value="Genomic_DNA"/>
</dbReference>
<reference evidence="2" key="1">
    <citation type="journal article" date="2022" name="Mol. Ecol. Resour.">
        <title>The genomes of chicory, endive, great burdock and yacon provide insights into Asteraceae palaeo-polyploidization history and plant inulin production.</title>
        <authorList>
            <person name="Fan W."/>
            <person name="Wang S."/>
            <person name="Wang H."/>
            <person name="Wang A."/>
            <person name="Jiang F."/>
            <person name="Liu H."/>
            <person name="Zhao H."/>
            <person name="Xu D."/>
            <person name="Zhang Y."/>
        </authorList>
    </citation>
    <scope>NUCLEOTIDE SEQUENCE [LARGE SCALE GENOMIC DNA]</scope>
    <source>
        <strain evidence="2">cv. Punajuju</strain>
    </source>
</reference>
<accession>A0ACB9AMS6</accession>
<reference evidence="1 2" key="2">
    <citation type="journal article" date="2022" name="Mol. Ecol. Resour.">
        <title>The genomes of chicory, endive, great burdock and yacon provide insights into Asteraceae paleo-polyploidization history and plant inulin production.</title>
        <authorList>
            <person name="Fan W."/>
            <person name="Wang S."/>
            <person name="Wang H."/>
            <person name="Wang A."/>
            <person name="Jiang F."/>
            <person name="Liu H."/>
            <person name="Zhao H."/>
            <person name="Xu D."/>
            <person name="Zhang Y."/>
        </authorList>
    </citation>
    <scope>NUCLEOTIDE SEQUENCE [LARGE SCALE GENOMIC DNA]</scope>
    <source>
        <strain evidence="2">cv. Punajuju</strain>
        <tissue evidence="1">Leaves</tissue>
    </source>
</reference>
<sequence>MLKIQELVVLLFCCRFDFQGRRKSILIATRFLSIMGNCMHASAAADSNSTISANPDTNTKHSLTTENCINAYLHYDFKFKRVSGGDPSRIDEYARSGKMLSFKIALSFSVPLTKTLSFPFLSKNPRKTLIPFSISLKSMASSWTCSRCTFINTDSQNPNCQICSSSQSTPPFSSSSNQEKWSCKACTFLNVYKASSCEICGTRNSSFSSKLGLEDDELDAGSSAVGNVFLPLLQRCNNPKRKTRDEPAETADDSVDLGVSRGLKSCKKKVIDSDETQPKEDLKTLKILSYNVWFAEDIELRIRMRAIGDIIQLHSPDVICLQEVTPDIYAIFQRSNWWKSYKCSLSFDNAVTRPYFCMQLSKLPVKSFSCKQFSYSAMGRELCITELSLHENTPLVIATTHLESPCPGPPKWDQMYSKERVKQANESVDFLNSNPNVIFCGDMNWDDKLDGAFPLPDGWIDAWTELNPKEIGWTYDTKSNPMLSANRKLQKRLDRFLICLRDFEAESVKMVGTEPIPEVTYLKQKKGGKELELPVLPSDHFGLLFSMRSR</sequence>
<name>A0ACB9AMS6_CICIN</name>
<organism evidence="1 2">
    <name type="scientific">Cichorium intybus</name>
    <name type="common">Chicory</name>
    <dbReference type="NCBI Taxonomy" id="13427"/>
    <lineage>
        <taxon>Eukaryota</taxon>
        <taxon>Viridiplantae</taxon>
        <taxon>Streptophyta</taxon>
        <taxon>Embryophyta</taxon>
        <taxon>Tracheophyta</taxon>
        <taxon>Spermatophyta</taxon>
        <taxon>Magnoliopsida</taxon>
        <taxon>eudicotyledons</taxon>
        <taxon>Gunneridae</taxon>
        <taxon>Pentapetalae</taxon>
        <taxon>asterids</taxon>
        <taxon>campanulids</taxon>
        <taxon>Asterales</taxon>
        <taxon>Asteraceae</taxon>
        <taxon>Cichorioideae</taxon>
        <taxon>Cichorieae</taxon>
        <taxon>Cichoriinae</taxon>
        <taxon>Cichorium</taxon>
    </lineage>
</organism>
<evidence type="ECO:0000313" key="2">
    <source>
        <dbReference type="Proteomes" id="UP001055811"/>
    </source>
</evidence>
<keyword evidence="2" id="KW-1185">Reference proteome</keyword>
<protein>
    <submittedName>
        <fullName evidence="1">Uncharacterized protein</fullName>
    </submittedName>
</protein>
<dbReference type="Proteomes" id="UP001055811">
    <property type="component" value="Linkage Group LG07"/>
</dbReference>